<evidence type="ECO:0000313" key="2">
    <source>
        <dbReference type="EMBL" id="MCA9390076.1"/>
    </source>
</evidence>
<dbReference type="Proteomes" id="UP000701698">
    <property type="component" value="Unassembled WGS sequence"/>
</dbReference>
<accession>A0A955LGH2</accession>
<dbReference type="InterPro" id="IPR043714">
    <property type="entry name" value="DUF5655"/>
</dbReference>
<gene>
    <name evidence="2" type="ORF">KC571_01620</name>
</gene>
<dbReference type="Pfam" id="PF18899">
    <property type="entry name" value="DUF5655"/>
    <property type="match status" value="1"/>
</dbReference>
<protein>
    <submittedName>
        <fullName evidence="2">DNA replication protein DnaC</fullName>
    </submittedName>
</protein>
<name>A0A955LGH2_UNCKA</name>
<sequence>MTNSLISSSEQNVQDIYEVLIKKVHALGDITIEEKKTSIHVKARSAFLGIHPKKKFLDINIVTANPIDAPRVKKTEQVSANRFHNEVRLENVDQIDTELMAWIQQAYQLLS</sequence>
<reference evidence="2" key="2">
    <citation type="journal article" date="2021" name="Microbiome">
        <title>Successional dynamics and alternative stable states in a saline activated sludge microbial community over 9 years.</title>
        <authorList>
            <person name="Wang Y."/>
            <person name="Ye J."/>
            <person name="Ju F."/>
            <person name="Liu L."/>
            <person name="Boyd J.A."/>
            <person name="Deng Y."/>
            <person name="Parks D.H."/>
            <person name="Jiang X."/>
            <person name="Yin X."/>
            <person name="Woodcroft B.J."/>
            <person name="Tyson G.W."/>
            <person name="Hugenholtz P."/>
            <person name="Polz M.F."/>
            <person name="Zhang T."/>
        </authorList>
    </citation>
    <scope>NUCLEOTIDE SEQUENCE</scope>
    <source>
        <strain evidence="2">HKST-UBA01</strain>
    </source>
</reference>
<reference evidence="2" key="1">
    <citation type="submission" date="2020-04" db="EMBL/GenBank/DDBJ databases">
        <authorList>
            <person name="Zhang T."/>
        </authorList>
    </citation>
    <scope>NUCLEOTIDE SEQUENCE</scope>
    <source>
        <strain evidence="2">HKST-UBA01</strain>
    </source>
</reference>
<proteinExistence type="predicted"/>
<dbReference type="EMBL" id="JAGQKX010000027">
    <property type="protein sequence ID" value="MCA9390076.1"/>
    <property type="molecule type" value="Genomic_DNA"/>
</dbReference>
<evidence type="ECO:0000313" key="3">
    <source>
        <dbReference type="Proteomes" id="UP000701698"/>
    </source>
</evidence>
<organism evidence="2 3">
    <name type="scientific">candidate division WWE3 bacterium</name>
    <dbReference type="NCBI Taxonomy" id="2053526"/>
    <lineage>
        <taxon>Bacteria</taxon>
        <taxon>Katanobacteria</taxon>
    </lineage>
</organism>
<dbReference type="AlphaFoldDB" id="A0A955LGH2"/>
<comment type="caution">
    <text evidence="2">The sequence shown here is derived from an EMBL/GenBank/DDBJ whole genome shotgun (WGS) entry which is preliminary data.</text>
</comment>
<feature type="domain" description="DUF5655" evidence="1">
    <location>
        <begin position="4"/>
        <end position="109"/>
    </location>
</feature>
<evidence type="ECO:0000259" key="1">
    <source>
        <dbReference type="Pfam" id="PF18899"/>
    </source>
</evidence>